<feature type="compositionally biased region" description="Basic and acidic residues" evidence="2">
    <location>
        <begin position="481"/>
        <end position="496"/>
    </location>
</feature>
<protein>
    <submittedName>
        <fullName evidence="3">Uncharacterized protein</fullName>
    </submittedName>
</protein>
<feature type="region of interest" description="Disordered" evidence="2">
    <location>
        <begin position="643"/>
        <end position="855"/>
    </location>
</feature>
<evidence type="ECO:0000313" key="4">
    <source>
        <dbReference type="Proteomes" id="UP001271007"/>
    </source>
</evidence>
<dbReference type="EMBL" id="JAWDJX010000008">
    <property type="protein sequence ID" value="KAK3055460.1"/>
    <property type="molecule type" value="Genomic_DNA"/>
</dbReference>
<feature type="compositionally biased region" description="Low complexity" evidence="2">
    <location>
        <begin position="295"/>
        <end position="312"/>
    </location>
</feature>
<evidence type="ECO:0000313" key="3">
    <source>
        <dbReference type="EMBL" id="KAK3055460.1"/>
    </source>
</evidence>
<keyword evidence="1" id="KW-0945">Host-virus interaction</keyword>
<feature type="compositionally biased region" description="Basic and acidic residues" evidence="2">
    <location>
        <begin position="170"/>
        <end position="179"/>
    </location>
</feature>
<comment type="caution">
    <text evidence="3">The sequence shown here is derived from an EMBL/GenBank/DDBJ whole genome shotgun (WGS) entry which is preliminary data.</text>
</comment>
<dbReference type="Gene3D" id="1.25.40.10">
    <property type="entry name" value="Tetratricopeptide repeat domain"/>
    <property type="match status" value="1"/>
</dbReference>
<feature type="region of interest" description="Disordered" evidence="2">
    <location>
        <begin position="431"/>
        <end position="561"/>
    </location>
</feature>
<dbReference type="SUPFAM" id="SSF48452">
    <property type="entry name" value="TPR-like"/>
    <property type="match status" value="1"/>
</dbReference>
<feature type="compositionally biased region" description="Pro residues" evidence="2">
    <location>
        <begin position="662"/>
        <end position="684"/>
    </location>
</feature>
<feature type="compositionally biased region" description="Polar residues" evidence="2">
    <location>
        <begin position="809"/>
        <end position="818"/>
    </location>
</feature>
<name>A0AAJ0GB90_9PEZI</name>
<reference evidence="3" key="1">
    <citation type="submission" date="2023-04" db="EMBL/GenBank/DDBJ databases">
        <title>Black Yeasts Isolated from many extreme environments.</title>
        <authorList>
            <person name="Coleine C."/>
            <person name="Stajich J.E."/>
            <person name="Selbmann L."/>
        </authorList>
    </citation>
    <scope>NUCLEOTIDE SEQUENCE</scope>
    <source>
        <strain evidence="3">CCFEE 5312</strain>
    </source>
</reference>
<feature type="compositionally biased region" description="Low complexity" evidence="2">
    <location>
        <begin position="500"/>
        <end position="512"/>
    </location>
</feature>
<evidence type="ECO:0000256" key="2">
    <source>
        <dbReference type="SAM" id="MobiDB-lite"/>
    </source>
</evidence>
<gene>
    <name evidence="3" type="ORF">LTR09_003380</name>
</gene>
<feature type="region of interest" description="Disordered" evidence="2">
    <location>
        <begin position="250"/>
        <end position="365"/>
    </location>
</feature>
<proteinExistence type="predicted"/>
<feature type="compositionally biased region" description="Polar residues" evidence="2">
    <location>
        <begin position="329"/>
        <end position="338"/>
    </location>
</feature>
<feature type="region of interest" description="Disordered" evidence="2">
    <location>
        <begin position="1270"/>
        <end position="1299"/>
    </location>
</feature>
<feature type="compositionally biased region" description="Polar residues" evidence="2">
    <location>
        <begin position="135"/>
        <end position="169"/>
    </location>
</feature>
<feature type="compositionally biased region" description="Polar residues" evidence="2">
    <location>
        <begin position="686"/>
        <end position="713"/>
    </location>
</feature>
<dbReference type="PANTHER" id="PTHR13037:SF24">
    <property type="entry name" value="POLYCOMB PROTEIN PCL-RELATED"/>
    <property type="match status" value="1"/>
</dbReference>
<evidence type="ECO:0000256" key="1">
    <source>
        <dbReference type="ARBA" id="ARBA00022581"/>
    </source>
</evidence>
<keyword evidence="4" id="KW-1185">Reference proteome</keyword>
<feature type="compositionally biased region" description="Acidic residues" evidence="2">
    <location>
        <begin position="541"/>
        <end position="550"/>
    </location>
</feature>
<dbReference type="PANTHER" id="PTHR13037">
    <property type="entry name" value="FORMIN"/>
    <property type="match status" value="1"/>
</dbReference>
<dbReference type="InterPro" id="IPR011990">
    <property type="entry name" value="TPR-like_helical_dom_sf"/>
</dbReference>
<feature type="compositionally biased region" description="Basic residues" evidence="2">
    <location>
        <begin position="522"/>
        <end position="532"/>
    </location>
</feature>
<feature type="region of interest" description="Disordered" evidence="2">
    <location>
        <begin position="130"/>
        <end position="179"/>
    </location>
</feature>
<dbReference type="Proteomes" id="UP001271007">
    <property type="component" value="Unassembled WGS sequence"/>
</dbReference>
<organism evidence="3 4">
    <name type="scientific">Extremus antarcticus</name>
    <dbReference type="NCBI Taxonomy" id="702011"/>
    <lineage>
        <taxon>Eukaryota</taxon>
        <taxon>Fungi</taxon>
        <taxon>Dikarya</taxon>
        <taxon>Ascomycota</taxon>
        <taxon>Pezizomycotina</taxon>
        <taxon>Dothideomycetes</taxon>
        <taxon>Dothideomycetidae</taxon>
        <taxon>Mycosphaerellales</taxon>
        <taxon>Extremaceae</taxon>
        <taxon>Extremus</taxon>
    </lineage>
</organism>
<sequence>MAAMPSANVPEARALAQRCWSQCRDSTSSFRLLTSSVRKIRNTLEEVEELFEDFRTLGPDDLKLLHDVERASRTLQQLDSALKAHAGSDNDNINESDVSDIKTDLDVITHDLSSAYAAVSSGEIRLQLDVDGSAPPSSQAVSTSSNTADSALDRNSSCTSSAWSPTRSDGPNERTRSKDALQNTDDKALHDSGQPYVHSVSPNASAAIVRRASVDWRSPFASPDPLSLSFEEASALIMTPDDEMLMSAVRSRSGTGSTALPEPKPEPIGARKGPSTPLEDIYLDSSGRHIDPRASPSKDSLRSSDGSSSPSKTIQPAIVESAPRKSSETTHLSPTSAATDFGRRSRTSSLSSIREAVEEQRRPAKRQHIADFAVANGSARIRARSLERAITVFESSTSRTTEQDGDSVDRLRNSLSSVFGGLDDDDLVKIAVQSPSTPPPKAVPTAESQRDAVEPSFEDDAIQIPLPCTPTQESEPSSSPPREREPPSTPPREREPTFNSPRSPAASPTMPARRPPPPPAPRRSRTNVRKSSYRIVNASPPEDDSSEDELYTVSRPSSPKKTAAMQVVSFGIPQVNVADHDDETGGAVVAQIVQDLQDALDLTHDQNLASQTKPLESSANTVFYNTANNKAILDTQTIPRKVGAAVSASPDRIEPSPDVEESPPPLPKRPQKRSPPSPQKPLPPIVTSSNTSVSRHRSTIYTEEVTTPQTGLKSRSAFETEKFRRGDQGLGIQMPVRSPKERASVDATMNGLRPSHWAQTMGSYKDKWRQGRASSTTEIHMVPQSPIEDNRKAPEIPASVGSPGKPFSFDTTMDSGSFSPEKKASSPSTGEKPQKHATPNSPPPTTPALRGASNSAVAEWYAPEKSENTDLLGLDLERQNHIIHFFNASVWHQAEAYLVDYLSSLLERNDLARARRVRHLLGVCASFQGELERAISLFQSVIRSPVDDVSAIDDGDCAAAYWLGDAYAQLNKRTEALLAYSVAERSSLFKDGDLAGLSTLVRLEQEAVQLGASRADFKLRYAQEALKQRSPSDPVSILDTAAISMPAARILLDSEPRKDLRPKLLELNANHFRSSTLLKLNKSIHGVEYHRTKINAQAFVPDTTWPMMYDPFFSIANVRKGRLLAQEYNLADLFSRSEGAKVARSVGLSNFDSFTSDDLLWLIRTIRECLKMFGMGFSEVATTQSTCFMVRYSFMLNGIATTYYFAINLFRQTLRPGYGVDICPDGVCSARIIRTNLDFDKGVNHTEAKRIKKLIREYLDGAAKDKRASYMGGSRTTELMPPPIPPRPQGRATQAGAVS</sequence>
<feature type="compositionally biased region" description="Basic and acidic residues" evidence="2">
    <location>
        <begin position="716"/>
        <end position="727"/>
    </location>
</feature>
<accession>A0AAJ0GB90</accession>